<keyword evidence="3" id="KW-1185">Reference proteome</keyword>
<name>A0A2U2RPD9_9MICO</name>
<organism evidence="2 3">
    <name type="scientific">Brachybacterium endophyticum</name>
    <dbReference type="NCBI Taxonomy" id="2182385"/>
    <lineage>
        <taxon>Bacteria</taxon>
        <taxon>Bacillati</taxon>
        <taxon>Actinomycetota</taxon>
        <taxon>Actinomycetes</taxon>
        <taxon>Micrococcales</taxon>
        <taxon>Dermabacteraceae</taxon>
        <taxon>Brachybacterium</taxon>
    </lineage>
</organism>
<dbReference type="RefSeq" id="WP_109274616.1">
    <property type="nucleotide sequence ID" value="NZ_QFKX01000001.1"/>
</dbReference>
<gene>
    <name evidence="2" type="ORF">DEO23_03695</name>
</gene>
<keyword evidence="1" id="KW-0472">Membrane</keyword>
<reference evidence="2 3" key="1">
    <citation type="submission" date="2018-05" db="EMBL/GenBank/DDBJ databases">
        <title>Brachybacterium sp. M1HQ-2T, whole genome shotgun sequence.</title>
        <authorList>
            <person name="Tuo L."/>
        </authorList>
    </citation>
    <scope>NUCLEOTIDE SEQUENCE [LARGE SCALE GENOMIC DNA]</scope>
    <source>
        <strain evidence="2 3">M1HQ-2</strain>
    </source>
</reference>
<comment type="caution">
    <text evidence="2">The sequence shown here is derived from an EMBL/GenBank/DDBJ whole genome shotgun (WGS) entry which is preliminary data.</text>
</comment>
<keyword evidence="1" id="KW-1133">Transmembrane helix</keyword>
<feature type="transmembrane region" description="Helical" evidence="1">
    <location>
        <begin position="171"/>
        <end position="190"/>
    </location>
</feature>
<dbReference type="OrthoDB" id="4792563at2"/>
<evidence type="ECO:0000256" key="1">
    <source>
        <dbReference type="SAM" id="Phobius"/>
    </source>
</evidence>
<evidence type="ECO:0000313" key="2">
    <source>
        <dbReference type="EMBL" id="PWH07729.1"/>
    </source>
</evidence>
<evidence type="ECO:0000313" key="3">
    <source>
        <dbReference type="Proteomes" id="UP000245590"/>
    </source>
</evidence>
<feature type="transmembrane region" description="Helical" evidence="1">
    <location>
        <begin position="251"/>
        <end position="271"/>
    </location>
</feature>
<feature type="transmembrane region" description="Helical" evidence="1">
    <location>
        <begin position="197"/>
        <end position="222"/>
    </location>
</feature>
<keyword evidence="1" id="KW-0812">Transmembrane</keyword>
<sequence>MSALRQLAAGLLLVLAAVVGTAWLPGTWLQHNVVEREGFLAVAEPLGEDSSTQDALSDAAIDQVLGNGMIPDAARESVTPVAQEQAASFTTTSSYQQMWDTTMGSLHDGLFAQGDSTVEVDLSPAVDAIVDPIEDKLPFGLTLPRPDHPTVTLTTIPDLPVLRGAAEALPYASWALPTMIGLILLALLIASRRRSALVGAGIATLVAGGIGLLLAAGIGAIVPGSVDGSEFLGPIVQGFEARFSADIAPRAIVMTGIGAVVIVIGAVLLGVDRRPRR</sequence>
<protein>
    <submittedName>
        <fullName evidence="2">Uncharacterized protein</fullName>
    </submittedName>
</protein>
<accession>A0A2U2RPD9</accession>
<dbReference type="EMBL" id="QFKX01000001">
    <property type="protein sequence ID" value="PWH07729.1"/>
    <property type="molecule type" value="Genomic_DNA"/>
</dbReference>
<dbReference type="AlphaFoldDB" id="A0A2U2RPD9"/>
<dbReference type="Proteomes" id="UP000245590">
    <property type="component" value="Unassembled WGS sequence"/>
</dbReference>
<proteinExistence type="predicted"/>